<evidence type="ECO:0000313" key="3">
    <source>
        <dbReference type="Proteomes" id="UP001523565"/>
    </source>
</evidence>
<dbReference type="EMBL" id="JAMZFV010000002">
    <property type="protein sequence ID" value="MCP1109109.1"/>
    <property type="molecule type" value="Genomic_DNA"/>
</dbReference>
<sequence>MTNILKVTTPVSGYEKTAPVKNKGLRNTENTAEAASKDEKGAPLEQDKALGEGSVSKFRYESNYGNFIKQLHESPSLTESLTKVFDSLNSQDIGNSPAEFIAMTEEFVNALTDSPEERLAQLKGNAQTSIRFSGAFFGILRQVLNGEEPLELKAGVLEFLRRYTDMAETPRLLESIRYTLASIDKWMYKDAKMQLAELTSGLTFGKDEMASELQVLRDKVLPFLNLYISRMNERGSLRDLSALLGNLLGRCENGAPTRVEEAFAELMKFQGMQKYLAGANPSAILQVLANSDYEKAKKEQKWVEKFRQLVSAGVTGKAGKEQQQMYKDILQAMIVNESVYMPILHTLIPYQADGKVRFSEMWVDPDADKTSEESPGKRGSKCLVKFDIDQLGKFDLFLYHQDGKVKMQLNAPEKVKDKLETVRTDLTKLITKNGLEAEELYVETGKPAIPLTEAFPQIMEKENSVNVRI</sequence>
<feature type="compositionally biased region" description="Basic and acidic residues" evidence="1">
    <location>
        <begin position="35"/>
        <end position="48"/>
    </location>
</feature>
<evidence type="ECO:0000313" key="2">
    <source>
        <dbReference type="EMBL" id="MCP1109109.1"/>
    </source>
</evidence>
<dbReference type="RefSeq" id="WP_262068016.1">
    <property type="nucleotide sequence ID" value="NZ_JAMXOC010000002.1"/>
</dbReference>
<keyword evidence="3" id="KW-1185">Reference proteome</keyword>
<proteinExistence type="predicted"/>
<dbReference type="Proteomes" id="UP001523565">
    <property type="component" value="Unassembled WGS sequence"/>
</dbReference>
<protein>
    <recommendedName>
        <fullName evidence="4">Flagellar hook-length control protein FliK</fullName>
    </recommendedName>
</protein>
<name>A0ABT1EEH5_9FIRM</name>
<feature type="compositionally biased region" description="Polar residues" evidence="1">
    <location>
        <begin position="1"/>
        <end position="11"/>
    </location>
</feature>
<evidence type="ECO:0000256" key="1">
    <source>
        <dbReference type="SAM" id="MobiDB-lite"/>
    </source>
</evidence>
<organism evidence="2 3">
    <name type="scientific">Ohessyouella blattaphilus</name>
    <dbReference type="NCBI Taxonomy" id="2949333"/>
    <lineage>
        <taxon>Bacteria</taxon>
        <taxon>Bacillati</taxon>
        <taxon>Bacillota</taxon>
        <taxon>Clostridia</taxon>
        <taxon>Lachnospirales</taxon>
        <taxon>Lachnospiraceae</taxon>
        <taxon>Ohessyouella</taxon>
    </lineage>
</organism>
<feature type="region of interest" description="Disordered" evidence="1">
    <location>
        <begin position="1"/>
        <end position="48"/>
    </location>
</feature>
<evidence type="ECO:0008006" key="4">
    <source>
        <dbReference type="Google" id="ProtNLM"/>
    </source>
</evidence>
<accession>A0ABT1EEH5</accession>
<reference evidence="2 3" key="1">
    <citation type="journal article" date="2022" name="Genome Biol. Evol.">
        <title>Host diet, physiology and behaviors set the stage for Lachnospiraceae cladogenesis.</title>
        <authorList>
            <person name="Vera-Ponce De Leon A."/>
            <person name="Schneider M."/>
            <person name="Jahnes B.C."/>
            <person name="Sadowski V."/>
            <person name="Camuy-Velez L.A."/>
            <person name="Duan J."/>
            <person name="Sabree Z.L."/>
        </authorList>
    </citation>
    <scope>NUCLEOTIDE SEQUENCE [LARGE SCALE GENOMIC DNA]</scope>
    <source>
        <strain evidence="2 3">PAL227</strain>
    </source>
</reference>
<gene>
    <name evidence="2" type="ORF">NK118_02480</name>
</gene>
<comment type="caution">
    <text evidence="2">The sequence shown here is derived from an EMBL/GenBank/DDBJ whole genome shotgun (WGS) entry which is preliminary data.</text>
</comment>